<sequence length="457" mass="49879">MSQNLETAQGREFWATRWGFILAAVGSAVGLGNIWGFSYQLGSNGGGAFLIIYLACILFIGFPLMMSEFMIGRRAKSDAVESFHKIAPGKKWYIAGGIGVAAAFFIMSFYSVIAGWTLKYFTVYLTGGVGTTDVGEATGYWASFAGNSVEPLIWHFIFMLLVVGIVSLGIKKGIEKANKFILPTLGLLILFLAIYSLTLGGTREALDFMFVPDWAAAFTNPSVFAMAMGQAMFTLSLGMGAMITYSSYIKQQQKLPKAAGTIVTLDTLFAIFAGLMIFPALFAFGGEPAGSVGLVFFALPTIFESMGGFGIVFGILFFFMLAIAALSSAISLIEVAVAYFMRKLGWARQKVTILLGSLIFIAGIPVSLSFGPLADFTIFRDYNFFGFVELFAYKLFLPIGGLIIVLFVGWGWTRREVYENSDFADNGLFKTFFFVLRYIVPVGMAIIIIHTIATSFF</sequence>
<dbReference type="PRINTS" id="PR00176">
    <property type="entry name" value="NANEUSMPORT"/>
</dbReference>
<dbReference type="Proteomes" id="UP001230005">
    <property type="component" value="Unassembled WGS sequence"/>
</dbReference>
<dbReference type="InterPro" id="IPR000175">
    <property type="entry name" value="Na/ntran_symport"/>
</dbReference>
<feature type="transmembrane region" description="Helical" evidence="6">
    <location>
        <begin position="152"/>
        <end position="170"/>
    </location>
</feature>
<feature type="transmembrane region" description="Helical" evidence="6">
    <location>
        <begin position="182"/>
        <end position="202"/>
    </location>
</feature>
<keyword evidence="3 6" id="KW-0812">Transmembrane</keyword>
<organism evidence="7 8">
    <name type="scientific">Evansella vedderi</name>
    <dbReference type="NCBI Taxonomy" id="38282"/>
    <lineage>
        <taxon>Bacteria</taxon>
        <taxon>Bacillati</taxon>
        <taxon>Bacillota</taxon>
        <taxon>Bacilli</taxon>
        <taxon>Bacillales</taxon>
        <taxon>Bacillaceae</taxon>
        <taxon>Evansella</taxon>
    </lineage>
</organism>
<dbReference type="RefSeq" id="WP_307321065.1">
    <property type="nucleotide sequence ID" value="NZ_JAUSUG010000001.1"/>
</dbReference>
<feature type="transmembrane region" description="Helical" evidence="6">
    <location>
        <begin position="306"/>
        <end position="339"/>
    </location>
</feature>
<dbReference type="PANTHER" id="PTHR42948:SF1">
    <property type="entry name" value="TRANSPORTER"/>
    <property type="match status" value="1"/>
</dbReference>
<keyword evidence="4 6" id="KW-1133">Transmembrane helix</keyword>
<feature type="transmembrane region" description="Helical" evidence="6">
    <location>
        <begin position="20"/>
        <end position="38"/>
    </location>
</feature>
<dbReference type="PROSITE" id="PS50267">
    <property type="entry name" value="NA_NEUROTRAN_SYMP_3"/>
    <property type="match status" value="1"/>
</dbReference>
<feature type="transmembrane region" description="Helical" evidence="6">
    <location>
        <begin position="258"/>
        <end position="286"/>
    </location>
</feature>
<feature type="transmembrane region" description="Helical" evidence="6">
    <location>
        <begin position="222"/>
        <end position="246"/>
    </location>
</feature>
<keyword evidence="5 6" id="KW-0472">Membrane</keyword>
<name>A0ABT9ZP35_9BACI</name>
<gene>
    <name evidence="7" type="ORF">J2S74_000377</name>
</gene>
<dbReference type="EMBL" id="JAUSUG010000001">
    <property type="protein sequence ID" value="MDQ0253005.1"/>
    <property type="molecule type" value="Genomic_DNA"/>
</dbReference>
<comment type="caution">
    <text evidence="7">The sequence shown here is derived from an EMBL/GenBank/DDBJ whole genome shotgun (WGS) entry which is preliminary data.</text>
</comment>
<evidence type="ECO:0000256" key="6">
    <source>
        <dbReference type="SAM" id="Phobius"/>
    </source>
</evidence>
<dbReference type="CDD" id="cd10336">
    <property type="entry name" value="SLC6sbd_Tyt1-Like"/>
    <property type="match status" value="1"/>
</dbReference>
<evidence type="ECO:0000256" key="2">
    <source>
        <dbReference type="ARBA" id="ARBA00022448"/>
    </source>
</evidence>
<feature type="transmembrane region" description="Helical" evidence="6">
    <location>
        <begin position="432"/>
        <end position="453"/>
    </location>
</feature>
<dbReference type="Pfam" id="PF00209">
    <property type="entry name" value="SNF"/>
    <property type="match status" value="2"/>
</dbReference>
<keyword evidence="8" id="KW-1185">Reference proteome</keyword>
<dbReference type="InterPro" id="IPR047218">
    <property type="entry name" value="YocR/YhdH-like"/>
</dbReference>
<evidence type="ECO:0000313" key="7">
    <source>
        <dbReference type="EMBL" id="MDQ0253005.1"/>
    </source>
</evidence>
<reference evidence="7 8" key="1">
    <citation type="submission" date="2023-07" db="EMBL/GenBank/DDBJ databases">
        <title>Genomic Encyclopedia of Type Strains, Phase IV (KMG-IV): sequencing the most valuable type-strain genomes for metagenomic binning, comparative biology and taxonomic classification.</title>
        <authorList>
            <person name="Goeker M."/>
        </authorList>
    </citation>
    <scope>NUCLEOTIDE SEQUENCE [LARGE SCALE GENOMIC DNA]</scope>
    <source>
        <strain evidence="7 8">DSM 9768</strain>
    </source>
</reference>
<comment type="subcellular location">
    <subcellularLocation>
        <location evidence="1">Membrane</location>
        <topology evidence="1">Multi-pass membrane protein</topology>
    </subcellularLocation>
</comment>
<evidence type="ECO:0000256" key="4">
    <source>
        <dbReference type="ARBA" id="ARBA00022989"/>
    </source>
</evidence>
<evidence type="ECO:0000256" key="3">
    <source>
        <dbReference type="ARBA" id="ARBA00022692"/>
    </source>
</evidence>
<evidence type="ECO:0000256" key="1">
    <source>
        <dbReference type="ARBA" id="ARBA00004141"/>
    </source>
</evidence>
<dbReference type="PANTHER" id="PTHR42948">
    <property type="entry name" value="TRANSPORTER"/>
    <property type="match status" value="1"/>
</dbReference>
<dbReference type="SUPFAM" id="SSF161070">
    <property type="entry name" value="SNF-like"/>
    <property type="match status" value="1"/>
</dbReference>
<protein>
    <submittedName>
        <fullName evidence="7">NSS family neurotransmitter:Na+ symporter</fullName>
    </submittedName>
</protein>
<evidence type="ECO:0000256" key="5">
    <source>
        <dbReference type="ARBA" id="ARBA00023136"/>
    </source>
</evidence>
<feature type="transmembrane region" description="Helical" evidence="6">
    <location>
        <begin position="351"/>
        <end position="371"/>
    </location>
</feature>
<dbReference type="InterPro" id="IPR037272">
    <property type="entry name" value="SNS_sf"/>
</dbReference>
<feature type="transmembrane region" description="Helical" evidence="6">
    <location>
        <begin position="92"/>
        <end position="113"/>
    </location>
</feature>
<accession>A0ABT9ZP35</accession>
<keyword evidence="2" id="KW-0813">Transport</keyword>
<proteinExistence type="predicted"/>
<evidence type="ECO:0000313" key="8">
    <source>
        <dbReference type="Proteomes" id="UP001230005"/>
    </source>
</evidence>
<dbReference type="NCBIfam" id="NF037979">
    <property type="entry name" value="Na_transp"/>
    <property type="match status" value="1"/>
</dbReference>
<feature type="transmembrane region" description="Helical" evidence="6">
    <location>
        <begin position="50"/>
        <end position="71"/>
    </location>
</feature>
<feature type="transmembrane region" description="Helical" evidence="6">
    <location>
        <begin position="391"/>
        <end position="412"/>
    </location>
</feature>